<dbReference type="AlphaFoldDB" id="A0A1D1V4E5"/>
<dbReference type="EC" id="2.3.2.27" evidence="2"/>
<evidence type="ECO:0000313" key="12">
    <source>
        <dbReference type="Proteomes" id="UP000186922"/>
    </source>
</evidence>
<keyword evidence="6" id="KW-0833">Ubl conjugation pathway</keyword>
<dbReference type="FunFam" id="3.30.40.10:FF:000013">
    <property type="entry name" value="E3 ubiquitin-protein ligase MGRN1 isoform 1"/>
    <property type="match status" value="1"/>
</dbReference>
<keyword evidence="7" id="KW-0862">Zinc</keyword>
<dbReference type="GO" id="GO:0008270">
    <property type="term" value="F:zinc ion binding"/>
    <property type="evidence" value="ECO:0007669"/>
    <property type="project" value="UniProtKB-KW"/>
</dbReference>
<keyword evidence="4" id="KW-0479">Metal-binding</keyword>
<evidence type="ECO:0000256" key="7">
    <source>
        <dbReference type="ARBA" id="ARBA00022833"/>
    </source>
</evidence>
<comment type="caution">
    <text evidence="11">The sequence shown here is derived from an EMBL/GenBank/DDBJ whole genome shotgun (WGS) entry which is preliminary data.</text>
</comment>
<dbReference type="GO" id="GO:0061630">
    <property type="term" value="F:ubiquitin protein ligase activity"/>
    <property type="evidence" value="ECO:0007669"/>
    <property type="project" value="UniProtKB-EC"/>
</dbReference>
<dbReference type="OrthoDB" id="10014838at2759"/>
<evidence type="ECO:0000256" key="3">
    <source>
        <dbReference type="ARBA" id="ARBA00022679"/>
    </source>
</evidence>
<feature type="domain" description="RING-type" evidence="10">
    <location>
        <begin position="269"/>
        <end position="308"/>
    </location>
</feature>
<dbReference type="PANTHER" id="PTHR22996">
    <property type="entry name" value="MAHOGUNIN"/>
    <property type="match status" value="1"/>
</dbReference>
<dbReference type="SMART" id="SM00184">
    <property type="entry name" value="RING"/>
    <property type="match status" value="1"/>
</dbReference>
<keyword evidence="12" id="KW-1185">Reference proteome</keyword>
<dbReference type="InterPro" id="IPR013083">
    <property type="entry name" value="Znf_RING/FYVE/PHD"/>
</dbReference>
<dbReference type="PROSITE" id="PS50089">
    <property type="entry name" value="ZF_RING_2"/>
    <property type="match status" value="1"/>
</dbReference>
<feature type="compositionally biased region" description="Polar residues" evidence="9">
    <location>
        <begin position="486"/>
        <end position="495"/>
    </location>
</feature>
<dbReference type="Proteomes" id="UP000186922">
    <property type="component" value="Unassembled WGS sequence"/>
</dbReference>
<accession>A0A1D1V4E5</accession>
<organism evidence="11 12">
    <name type="scientific">Ramazzottius varieornatus</name>
    <name type="common">Water bear</name>
    <name type="synonym">Tardigrade</name>
    <dbReference type="NCBI Taxonomy" id="947166"/>
    <lineage>
        <taxon>Eukaryota</taxon>
        <taxon>Metazoa</taxon>
        <taxon>Ecdysozoa</taxon>
        <taxon>Tardigrada</taxon>
        <taxon>Eutardigrada</taxon>
        <taxon>Parachela</taxon>
        <taxon>Hypsibioidea</taxon>
        <taxon>Ramazzottiidae</taxon>
        <taxon>Ramazzottius</taxon>
    </lineage>
</organism>
<dbReference type="EMBL" id="BDGG01000003">
    <property type="protein sequence ID" value="GAU94832.1"/>
    <property type="molecule type" value="Genomic_DNA"/>
</dbReference>
<proteinExistence type="predicted"/>
<gene>
    <name evidence="11" type="primary">RvY_06542-1</name>
    <name evidence="11" type="synonym">RvY_06542.1</name>
    <name evidence="11" type="ORF">RvY_06542</name>
</gene>
<dbReference type="Gene3D" id="3.30.40.10">
    <property type="entry name" value="Zinc/RING finger domain, C3HC4 (zinc finger)"/>
    <property type="match status" value="1"/>
</dbReference>
<dbReference type="InterPro" id="IPR058981">
    <property type="entry name" value="MGRN1/RNF157-like_N"/>
</dbReference>
<evidence type="ECO:0000313" key="11">
    <source>
        <dbReference type="EMBL" id="GAU94832.1"/>
    </source>
</evidence>
<dbReference type="InterPro" id="IPR045194">
    <property type="entry name" value="MGRN1/RNF157-like"/>
</dbReference>
<dbReference type="STRING" id="947166.A0A1D1V4E5"/>
<feature type="region of interest" description="Disordered" evidence="9">
    <location>
        <begin position="377"/>
        <end position="421"/>
    </location>
</feature>
<feature type="compositionally biased region" description="Basic residues" evidence="9">
    <location>
        <begin position="387"/>
        <end position="396"/>
    </location>
</feature>
<evidence type="ECO:0000256" key="6">
    <source>
        <dbReference type="ARBA" id="ARBA00022786"/>
    </source>
</evidence>
<dbReference type="Pfam" id="PF26192">
    <property type="entry name" value="RNF157-like_N"/>
    <property type="match status" value="1"/>
</dbReference>
<feature type="compositionally biased region" description="Polar residues" evidence="9">
    <location>
        <begin position="409"/>
        <end position="421"/>
    </location>
</feature>
<evidence type="ECO:0000256" key="8">
    <source>
        <dbReference type="PROSITE-ProRule" id="PRU00175"/>
    </source>
</evidence>
<feature type="region of interest" description="Disordered" evidence="9">
    <location>
        <begin position="467"/>
        <end position="534"/>
    </location>
</feature>
<keyword evidence="3" id="KW-0808">Transferase</keyword>
<evidence type="ECO:0000256" key="4">
    <source>
        <dbReference type="ARBA" id="ARBA00022723"/>
    </source>
</evidence>
<protein>
    <recommendedName>
        <fullName evidence="2">RING-type E3 ubiquitin transferase</fullName>
        <ecNumber evidence="2">2.3.2.27</ecNumber>
    </recommendedName>
</protein>
<comment type="catalytic activity">
    <reaction evidence="1">
        <text>S-ubiquitinyl-[E2 ubiquitin-conjugating enzyme]-L-cysteine + [acceptor protein]-L-lysine = [E2 ubiquitin-conjugating enzyme]-L-cysteine + N(6)-ubiquitinyl-[acceptor protein]-L-lysine.</text>
        <dbReference type="EC" id="2.3.2.27"/>
    </reaction>
</comment>
<dbReference type="SUPFAM" id="SSF57850">
    <property type="entry name" value="RING/U-box"/>
    <property type="match status" value="1"/>
</dbReference>
<evidence type="ECO:0000256" key="1">
    <source>
        <dbReference type="ARBA" id="ARBA00000900"/>
    </source>
</evidence>
<dbReference type="InterPro" id="IPR001841">
    <property type="entry name" value="Znf_RING"/>
</dbReference>
<sequence length="534" mass="58266">MGAYLSRSGQAGSVGASGPDAAAFKFSGRGGTYFADYFIMGGERFESPQPEAYLFGENTDLNFLTRKALACPNPMPTPQELAKPLRSVINIRRESLRLVRLLDEDGAGTGYNIEFNFDADVACTIRIMYFATEEFINHGISYVAQDATLNSPKYSYKKGANQLFSQSSHVFDPTKFPEDQLAYSEEKDVFPVVILCTTAENEEIKQSHVTMGTIDKNPDGTFTLKSLKQKQCIDGFCYLLQEIYGIENKIAALWGENGEEDVEEGGAECVVCISEARDTLILPCRHLCLCSACAENLRYQASNCPICRAPFRALLQIRALQKKEAAMALEPARADEEDIPAGYEVVSLIEALNGPGKFSSAIKSIYKTPPESPIIPPVVFKPTAGPRTKKRSKKGSAPKIVEEAPIAAATSSNDVVSPSTSIRSNISASVPDLNLKVPRKKEGNTRSLPKGLDRVVIVNEVEILPSSLQRTQMDDEDDCGKDSDQTNDSTSSARSLNPLLARVASQESLGDSGEVYVDADAENHSPKTLVRQKK</sequence>
<keyword evidence="5 8" id="KW-0863">Zinc-finger</keyword>
<evidence type="ECO:0000259" key="10">
    <source>
        <dbReference type="PROSITE" id="PS50089"/>
    </source>
</evidence>
<dbReference type="PANTHER" id="PTHR22996:SF0">
    <property type="entry name" value="RE60872P-RELATED"/>
    <property type="match status" value="1"/>
</dbReference>
<reference evidence="11 12" key="1">
    <citation type="journal article" date="2016" name="Nat. Commun.">
        <title>Extremotolerant tardigrade genome and improved radiotolerance of human cultured cells by tardigrade-unique protein.</title>
        <authorList>
            <person name="Hashimoto T."/>
            <person name="Horikawa D.D."/>
            <person name="Saito Y."/>
            <person name="Kuwahara H."/>
            <person name="Kozuka-Hata H."/>
            <person name="Shin-I T."/>
            <person name="Minakuchi Y."/>
            <person name="Ohishi K."/>
            <person name="Motoyama A."/>
            <person name="Aizu T."/>
            <person name="Enomoto A."/>
            <person name="Kondo K."/>
            <person name="Tanaka S."/>
            <person name="Hara Y."/>
            <person name="Koshikawa S."/>
            <person name="Sagara H."/>
            <person name="Miura T."/>
            <person name="Yokobori S."/>
            <person name="Miyagawa K."/>
            <person name="Suzuki Y."/>
            <person name="Kubo T."/>
            <person name="Oyama M."/>
            <person name="Kohara Y."/>
            <person name="Fujiyama A."/>
            <person name="Arakawa K."/>
            <person name="Katayama T."/>
            <person name="Toyoda A."/>
            <person name="Kunieda T."/>
        </authorList>
    </citation>
    <scope>NUCLEOTIDE SEQUENCE [LARGE SCALE GENOMIC DNA]</scope>
    <source>
        <strain evidence="11 12">YOKOZUNA-1</strain>
    </source>
</reference>
<evidence type="ECO:0000256" key="9">
    <source>
        <dbReference type="SAM" id="MobiDB-lite"/>
    </source>
</evidence>
<evidence type="ECO:0000256" key="2">
    <source>
        <dbReference type="ARBA" id="ARBA00012483"/>
    </source>
</evidence>
<dbReference type="Pfam" id="PF13920">
    <property type="entry name" value="zf-C3HC4_3"/>
    <property type="match status" value="1"/>
</dbReference>
<dbReference type="GO" id="GO:0016567">
    <property type="term" value="P:protein ubiquitination"/>
    <property type="evidence" value="ECO:0007669"/>
    <property type="project" value="TreeGrafter"/>
</dbReference>
<name>A0A1D1V4E5_RAMVA</name>
<dbReference type="GO" id="GO:0005737">
    <property type="term" value="C:cytoplasm"/>
    <property type="evidence" value="ECO:0007669"/>
    <property type="project" value="TreeGrafter"/>
</dbReference>
<evidence type="ECO:0000256" key="5">
    <source>
        <dbReference type="ARBA" id="ARBA00022771"/>
    </source>
</evidence>